<dbReference type="EMBL" id="BSDD01000006">
    <property type="protein sequence ID" value="GLH71352.1"/>
    <property type="molecule type" value="Genomic_DNA"/>
</dbReference>
<reference evidence="1 2" key="1">
    <citation type="journal article" date="2023" name="Antonie Van Leeuwenhoek">
        <title>Mesoterricola silvestris gen. nov., sp. nov., Mesoterricola sediminis sp. nov., Geothrix oryzae sp. nov., Geothrix edaphica sp. nov., Geothrix rubra sp. nov., and Geothrix limicola sp. nov., six novel members of Acidobacteriota isolated from soils.</title>
        <authorList>
            <person name="Itoh H."/>
            <person name="Sugisawa Y."/>
            <person name="Mise K."/>
            <person name="Xu Z."/>
            <person name="Kuniyasu M."/>
            <person name="Ushijima N."/>
            <person name="Kawano K."/>
            <person name="Kobayashi E."/>
            <person name="Shiratori Y."/>
            <person name="Masuda Y."/>
            <person name="Senoo K."/>
        </authorList>
    </citation>
    <scope>NUCLEOTIDE SEQUENCE [LARGE SCALE GENOMIC DNA]</scope>
    <source>
        <strain evidence="1 2">Red803</strain>
    </source>
</reference>
<dbReference type="RefSeq" id="WP_285727568.1">
    <property type="nucleotide sequence ID" value="NZ_BSDD01000006.1"/>
</dbReference>
<evidence type="ECO:0000313" key="2">
    <source>
        <dbReference type="Proteomes" id="UP001165089"/>
    </source>
</evidence>
<accession>A0ABQ5Q9G1</accession>
<gene>
    <name evidence="1" type="ORF">GETHPA_28850</name>
</gene>
<evidence type="ECO:0000313" key="1">
    <source>
        <dbReference type="EMBL" id="GLH71352.1"/>
    </source>
</evidence>
<comment type="caution">
    <text evidence="1">The sequence shown here is derived from an EMBL/GenBank/DDBJ whole genome shotgun (WGS) entry which is preliminary data.</text>
</comment>
<evidence type="ECO:0008006" key="3">
    <source>
        <dbReference type="Google" id="ProtNLM"/>
    </source>
</evidence>
<protein>
    <recommendedName>
        <fullName evidence="3">Winged helix-turn-helix domain-containing protein</fullName>
    </recommendedName>
</protein>
<dbReference type="Pfam" id="PF06224">
    <property type="entry name" value="AlkZ-like"/>
    <property type="match status" value="1"/>
</dbReference>
<name>A0ABQ5Q9G1_9BACT</name>
<organism evidence="1 2">
    <name type="scientific">Geothrix rubra</name>
    <dbReference type="NCBI Taxonomy" id="2927977"/>
    <lineage>
        <taxon>Bacteria</taxon>
        <taxon>Pseudomonadati</taxon>
        <taxon>Acidobacteriota</taxon>
        <taxon>Holophagae</taxon>
        <taxon>Holophagales</taxon>
        <taxon>Holophagaceae</taxon>
        <taxon>Geothrix</taxon>
    </lineage>
</organism>
<dbReference type="InterPro" id="IPR009351">
    <property type="entry name" value="AlkZ-like"/>
</dbReference>
<proteinExistence type="predicted"/>
<dbReference type="Proteomes" id="UP001165089">
    <property type="component" value="Unassembled WGS sequence"/>
</dbReference>
<sequence>MARPLPLLAAPDAARLLLGAQGLLADPSRRVTGPSLQALVERLGFVQVDTINVLARAHDLTLFSRLDGYRPEHLRRLLEEQRSLFEAFTHDASAIPTAWFAHWKPRFARDRARIHAHAWWQHHFRGTDAERVVADVKARIEREGPLKSSDFEHPEKRGPWWGWKPQKAALDFLWRAGELAIPRREGFQKLYDLTERVFPEHHALPCPEPAAHLEWACAAAAERLWVFTPKELADFWESVEAPEARAWCLAAAKAGRIVPVEVEDADGAVRPAFALADWEARLQRLPEAPERTRLLCPFDPILRDRARALRRFGFDYRFEAFVPEPRRQYGYYVLPILEGERLVGRLDAKAHRDRNLLEVKGLWWEPGIKATKARKRGLEDALARLATFVGAEAIEGL</sequence>
<keyword evidence="2" id="KW-1185">Reference proteome</keyword>
<dbReference type="PANTHER" id="PTHR30528:SF0">
    <property type="entry name" value="CYTOPLASMIC PROTEIN"/>
    <property type="match status" value="1"/>
</dbReference>
<dbReference type="PANTHER" id="PTHR30528">
    <property type="entry name" value="CYTOPLASMIC PROTEIN"/>
    <property type="match status" value="1"/>
</dbReference>